<dbReference type="InterPro" id="IPR011989">
    <property type="entry name" value="ARM-like"/>
</dbReference>
<dbReference type="InterPro" id="IPR016024">
    <property type="entry name" value="ARM-type_fold"/>
</dbReference>
<gene>
    <name evidence="1" type="ORF">M9Y10_041643</name>
</gene>
<evidence type="ECO:0000313" key="1">
    <source>
        <dbReference type="EMBL" id="KAK8886183.1"/>
    </source>
</evidence>
<reference evidence="1 2" key="1">
    <citation type="submission" date="2024-04" db="EMBL/GenBank/DDBJ databases">
        <title>Tritrichomonas musculus Genome.</title>
        <authorList>
            <person name="Alves-Ferreira E."/>
            <person name="Grigg M."/>
            <person name="Lorenzi H."/>
            <person name="Galac M."/>
        </authorList>
    </citation>
    <scope>NUCLEOTIDE SEQUENCE [LARGE SCALE GENOMIC DNA]</scope>
    <source>
        <strain evidence="1 2">EAF2021</strain>
    </source>
</reference>
<evidence type="ECO:0000313" key="2">
    <source>
        <dbReference type="Proteomes" id="UP001470230"/>
    </source>
</evidence>
<dbReference type="SUPFAM" id="SSF48371">
    <property type="entry name" value="ARM repeat"/>
    <property type="match status" value="1"/>
</dbReference>
<keyword evidence="2" id="KW-1185">Reference proteome</keyword>
<name>A0ABR2K5N8_9EUKA</name>
<protein>
    <submittedName>
        <fullName evidence="1">Uncharacterized protein</fullName>
    </submittedName>
</protein>
<sequence>MSQIELLTISSEHASFLTSLYTEEYSDYPQELRTQTSLLISSLFSQNLDLVPLFDKFGLFSLVYPLFPNYKISSFLHFYAERSFKCARYLIENGFVSTLINVLSSSLQQIVNDPDENNQVDERSERIDNFLDYVLCAGSVCDFSQFEHELLPLGAVLNSIILNVDDWKIQCEAINSLSTLLRNIESAAKAFLLSDSFFLIISPEKCQSNISYLKSIINLFGSLLRYTEILNDRFYETSMKIFSSSINLLKDKCGKNESSESCVKLIANAVADGCSENNPNFTKICFKYGIIQSFFEIFYDDNPWNLKINLFEAILKLFSFGLPDSNSLKAFLDLGFLDFFVNNISEMCCCNGFAISLTLNSLLTFVNNTNDNDNSLLIDTLTSEEVEEALDILLQSDDSEIKYTAQKAESLIHDLVV</sequence>
<comment type="caution">
    <text evidence="1">The sequence shown here is derived from an EMBL/GenBank/DDBJ whole genome shotgun (WGS) entry which is preliminary data.</text>
</comment>
<dbReference type="Proteomes" id="UP001470230">
    <property type="component" value="Unassembled WGS sequence"/>
</dbReference>
<dbReference type="EMBL" id="JAPFFF010000007">
    <property type="protein sequence ID" value="KAK8886183.1"/>
    <property type="molecule type" value="Genomic_DNA"/>
</dbReference>
<dbReference type="Gene3D" id="1.25.10.10">
    <property type="entry name" value="Leucine-rich Repeat Variant"/>
    <property type="match status" value="1"/>
</dbReference>
<accession>A0ABR2K5N8</accession>
<organism evidence="1 2">
    <name type="scientific">Tritrichomonas musculus</name>
    <dbReference type="NCBI Taxonomy" id="1915356"/>
    <lineage>
        <taxon>Eukaryota</taxon>
        <taxon>Metamonada</taxon>
        <taxon>Parabasalia</taxon>
        <taxon>Tritrichomonadida</taxon>
        <taxon>Tritrichomonadidae</taxon>
        <taxon>Tritrichomonas</taxon>
    </lineage>
</organism>
<proteinExistence type="predicted"/>